<proteinExistence type="predicted"/>
<protein>
    <recommendedName>
        <fullName evidence="1">Ysc84 actin-binding domain-containing protein</fullName>
    </recommendedName>
</protein>
<dbReference type="EMBL" id="JACNIG010000228">
    <property type="protein sequence ID" value="MBC8432514.1"/>
    <property type="molecule type" value="Genomic_DNA"/>
</dbReference>
<accession>A0A8J6TKU5</accession>
<feature type="domain" description="Ysc84 actin-binding" evidence="1">
    <location>
        <begin position="77"/>
        <end position="143"/>
    </location>
</feature>
<comment type="caution">
    <text evidence="2">The sequence shown here is derived from an EMBL/GenBank/DDBJ whole genome shotgun (WGS) entry which is preliminary data.</text>
</comment>
<dbReference type="AlphaFoldDB" id="A0A8J6TKU5"/>
<evidence type="ECO:0000313" key="3">
    <source>
        <dbReference type="Proteomes" id="UP000605201"/>
    </source>
</evidence>
<name>A0A8J6TKU5_9BACT</name>
<evidence type="ECO:0000259" key="1">
    <source>
        <dbReference type="Pfam" id="PF04366"/>
    </source>
</evidence>
<reference evidence="2 3" key="1">
    <citation type="submission" date="2020-08" db="EMBL/GenBank/DDBJ databases">
        <title>Bridging the membrane lipid divide: bacteria of the FCB group superphylum have the potential to synthesize archaeal ether lipids.</title>
        <authorList>
            <person name="Villanueva L."/>
            <person name="Von Meijenfeldt F.A.B."/>
            <person name="Westbye A.B."/>
            <person name="Yadav S."/>
            <person name="Hopmans E.C."/>
            <person name="Dutilh B.E."/>
            <person name="Sinninghe Damste J.S."/>
        </authorList>
    </citation>
    <scope>NUCLEOTIDE SEQUENCE [LARGE SCALE GENOMIC DNA]</scope>
    <source>
        <strain evidence="2">NIOZ-UU17</strain>
    </source>
</reference>
<sequence>MVIFVLNFPHMAQADSYSNTIEVFKKSPAVQPFFKNAYGYAIFPTVGKGGIGIGGAYGKGQVYRKGNITGTASLVKVTIGFQLGGQAFSEVIFFKDKRAYNEFTSGSFEFDAAASAVAITAGAQAQAGTAGSSAGASAGSDTGAQAKTGYRKGMAIFVHVKGGLMYEAAIGGQKFSFKPK</sequence>
<dbReference type="Pfam" id="PF04366">
    <property type="entry name" value="Ysc84"/>
    <property type="match status" value="1"/>
</dbReference>
<gene>
    <name evidence="2" type="ORF">H8D96_11410</name>
</gene>
<dbReference type="InterPro" id="IPR007461">
    <property type="entry name" value="Ysc84_actin-binding"/>
</dbReference>
<organism evidence="2 3">
    <name type="scientific">Candidatus Desulfatibia vada</name>
    <dbReference type="NCBI Taxonomy" id="2841696"/>
    <lineage>
        <taxon>Bacteria</taxon>
        <taxon>Pseudomonadati</taxon>
        <taxon>Thermodesulfobacteriota</taxon>
        <taxon>Desulfobacteria</taxon>
        <taxon>Desulfobacterales</taxon>
        <taxon>Desulfobacterales incertae sedis</taxon>
        <taxon>Candidatus Desulfatibia</taxon>
    </lineage>
</organism>
<evidence type="ECO:0000313" key="2">
    <source>
        <dbReference type="EMBL" id="MBC8432514.1"/>
    </source>
</evidence>
<dbReference type="Proteomes" id="UP000605201">
    <property type="component" value="Unassembled WGS sequence"/>
</dbReference>